<sequence>MSINESKAYLRKKYAAHGLTQEQVALDVLNVDQSTLSRYMCGTTQWPLWVIQFMMDYFDIPPEDVYAVFISPYVGK</sequence>
<evidence type="ECO:0000313" key="2">
    <source>
        <dbReference type="EMBL" id="HJB39150.1"/>
    </source>
</evidence>
<organism evidence="2 3">
    <name type="scientific">Candidatus Ruthenibacterium avium</name>
    <dbReference type="NCBI Taxonomy" id="2838751"/>
    <lineage>
        <taxon>Bacteria</taxon>
        <taxon>Bacillati</taxon>
        <taxon>Bacillota</taxon>
        <taxon>Clostridia</taxon>
        <taxon>Eubacteriales</taxon>
        <taxon>Oscillospiraceae</taxon>
        <taxon>Ruthenibacterium</taxon>
    </lineage>
</organism>
<dbReference type="InterPro" id="IPR010982">
    <property type="entry name" value="Lambda_DNA-bd_dom_sf"/>
</dbReference>
<protein>
    <submittedName>
        <fullName evidence="2">Helix-turn-helix domain-containing protein</fullName>
    </submittedName>
</protein>
<evidence type="ECO:0000313" key="3">
    <source>
        <dbReference type="Proteomes" id="UP000824209"/>
    </source>
</evidence>
<reference evidence="2" key="2">
    <citation type="submission" date="2021-04" db="EMBL/GenBank/DDBJ databases">
        <authorList>
            <person name="Gilroy R."/>
        </authorList>
    </citation>
    <scope>NUCLEOTIDE SEQUENCE</scope>
    <source>
        <strain evidence="2">ChiBcec8-14828</strain>
    </source>
</reference>
<dbReference type="Gene3D" id="1.10.260.40">
    <property type="entry name" value="lambda repressor-like DNA-binding domains"/>
    <property type="match status" value="1"/>
</dbReference>
<dbReference type="Proteomes" id="UP000824209">
    <property type="component" value="Unassembled WGS sequence"/>
</dbReference>
<comment type="caution">
    <text evidence="2">The sequence shown here is derived from an EMBL/GenBank/DDBJ whole genome shotgun (WGS) entry which is preliminary data.</text>
</comment>
<feature type="domain" description="HTH cro/C1-type" evidence="1">
    <location>
        <begin position="10"/>
        <end position="65"/>
    </location>
</feature>
<dbReference type="CDD" id="cd00093">
    <property type="entry name" value="HTH_XRE"/>
    <property type="match status" value="1"/>
</dbReference>
<gene>
    <name evidence="2" type="ORF">H9943_01985</name>
</gene>
<accession>A0A9D2M0E2</accession>
<dbReference type="GO" id="GO:0003677">
    <property type="term" value="F:DNA binding"/>
    <property type="evidence" value="ECO:0007669"/>
    <property type="project" value="InterPro"/>
</dbReference>
<dbReference type="EMBL" id="DWYA01000021">
    <property type="protein sequence ID" value="HJB39150.1"/>
    <property type="molecule type" value="Genomic_DNA"/>
</dbReference>
<dbReference type="AlphaFoldDB" id="A0A9D2M0E2"/>
<proteinExistence type="predicted"/>
<name>A0A9D2M0E2_9FIRM</name>
<dbReference type="SUPFAM" id="SSF47413">
    <property type="entry name" value="lambda repressor-like DNA-binding domains"/>
    <property type="match status" value="1"/>
</dbReference>
<dbReference type="InterPro" id="IPR001387">
    <property type="entry name" value="Cro/C1-type_HTH"/>
</dbReference>
<dbReference type="PROSITE" id="PS50943">
    <property type="entry name" value="HTH_CROC1"/>
    <property type="match status" value="1"/>
</dbReference>
<reference evidence="2" key="1">
    <citation type="journal article" date="2021" name="PeerJ">
        <title>Extensive microbial diversity within the chicken gut microbiome revealed by metagenomics and culture.</title>
        <authorList>
            <person name="Gilroy R."/>
            <person name="Ravi A."/>
            <person name="Getino M."/>
            <person name="Pursley I."/>
            <person name="Horton D.L."/>
            <person name="Alikhan N.F."/>
            <person name="Baker D."/>
            <person name="Gharbi K."/>
            <person name="Hall N."/>
            <person name="Watson M."/>
            <person name="Adriaenssens E.M."/>
            <person name="Foster-Nyarko E."/>
            <person name="Jarju S."/>
            <person name="Secka A."/>
            <person name="Antonio M."/>
            <person name="Oren A."/>
            <person name="Chaudhuri R.R."/>
            <person name="La Ragione R."/>
            <person name="Hildebrand F."/>
            <person name="Pallen M.J."/>
        </authorList>
    </citation>
    <scope>NUCLEOTIDE SEQUENCE</scope>
    <source>
        <strain evidence="2">ChiBcec8-14828</strain>
    </source>
</reference>
<evidence type="ECO:0000259" key="1">
    <source>
        <dbReference type="PROSITE" id="PS50943"/>
    </source>
</evidence>